<accession>A0A6V8QR66</accession>
<evidence type="ECO:0000313" key="3">
    <source>
        <dbReference type="Proteomes" id="UP000517252"/>
    </source>
</evidence>
<dbReference type="SUPFAM" id="SSF51569">
    <property type="entry name" value="Aldolase"/>
    <property type="match status" value="1"/>
</dbReference>
<organism evidence="2 3">
    <name type="scientific">Trichoderma asperellum</name>
    <name type="common">Filamentous fungus</name>
    <dbReference type="NCBI Taxonomy" id="101201"/>
    <lineage>
        <taxon>Eukaryota</taxon>
        <taxon>Fungi</taxon>
        <taxon>Dikarya</taxon>
        <taxon>Ascomycota</taxon>
        <taxon>Pezizomycotina</taxon>
        <taxon>Sordariomycetes</taxon>
        <taxon>Hypocreomycetidae</taxon>
        <taxon>Hypocreales</taxon>
        <taxon>Hypocreaceae</taxon>
        <taxon>Trichoderma</taxon>
    </lineage>
</organism>
<protein>
    <recommendedName>
        <fullName evidence="1">Fructose-bisphosphate aldolase</fullName>
        <shortName evidence="1">FBP aldolase</shortName>
        <ecNumber evidence="1">4.1.2.13</ecNumber>
    </recommendedName>
</protein>
<gene>
    <name evidence="2" type="ORF">TASIC1_0004019600</name>
</gene>
<dbReference type="GO" id="GO:0004332">
    <property type="term" value="F:fructose-bisphosphate aldolase activity"/>
    <property type="evidence" value="ECO:0007669"/>
    <property type="project" value="UniProtKB-EC"/>
</dbReference>
<dbReference type="GO" id="GO:0006096">
    <property type="term" value="P:glycolytic process"/>
    <property type="evidence" value="ECO:0007669"/>
    <property type="project" value="UniProtKB-UniPathway"/>
</dbReference>
<comment type="pathway">
    <text evidence="1">Carbohydrate degradation; glycolysis; D-glyceraldehyde 3-phosphate and glycerone phosphate from D-glucose: step 4/4.</text>
</comment>
<comment type="caution">
    <text evidence="2">The sequence shown here is derived from an EMBL/GenBank/DDBJ whole genome shotgun (WGS) entry which is preliminary data.</text>
</comment>
<dbReference type="Proteomes" id="UP000517252">
    <property type="component" value="Unassembled WGS sequence"/>
</dbReference>
<keyword evidence="1" id="KW-0324">Glycolysis</keyword>
<dbReference type="Pfam" id="PF01116">
    <property type="entry name" value="F_bP_aldolase"/>
    <property type="match status" value="1"/>
</dbReference>
<keyword evidence="1" id="KW-0479">Metal-binding</keyword>
<dbReference type="AlphaFoldDB" id="A0A6V8QR66"/>
<dbReference type="EMBL" id="BLZH01000004">
    <property type="protein sequence ID" value="GFP54572.1"/>
    <property type="molecule type" value="Genomic_DNA"/>
</dbReference>
<dbReference type="PANTHER" id="PTHR30304:SF0">
    <property type="entry name" value="D-TAGATOSE-1,6-BISPHOSPHATE ALDOLASE SUBUNIT GATY-RELATED"/>
    <property type="match status" value="1"/>
</dbReference>
<evidence type="ECO:0000313" key="2">
    <source>
        <dbReference type="EMBL" id="GFP54572.1"/>
    </source>
</evidence>
<dbReference type="Gene3D" id="3.20.20.70">
    <property type="entry name" value="Aldolase class I"/>
    <property type="match status" value="1"/>
</dbReference>
<proteinExistence type="inferred from homology"/>
<comment type="function">
    <text evidence="1">Catalyzes the aldol condensation of dihydroxyacetone phosphate (DHAP or glycerone-phosphate) with glyceraldehyde 3-phosphate (G3P) to form fructose 1,6-bisphosphate (FBP) in gluconeogenesis and the reverse reaction in glycolysis.</text>
</comment>
<dbReference type="PANTHER" id="PTHR30304">
    <property type="entry name" value="D-TAGATOSE-1,6-BISPHOSPHATE ALDOLASE"/>
    <property type="match status" value="1"/>
</dbReference>
<comment type="cofactor">
    <cofactor evidence="1">
        <name>Zn(2+)</name>
        <dbReference type="ChEBI" id="CHEBI:29105"/>
    </cofactor>
    <text evidence="1">Binds 2 Zn(2+) ions per subunit. One is catalytic and the other provides a structural contribution.</text>
</comment>
<name>A0A6V8QR66_TRIAP</name>
<dbReference type="InterPro" id="IPR013785">
    <property type="entry name" value="Aldolase_TIM"/>
</dbReference>
<evidence type="ECO:0000256" key="1">
    <source>
        <dbReference type="RuleBase" id="RU366023"/>
    </source>
</evidence>
<comment type="catalytic activity">
    <reaction evidence="1">
        <text>beta-D-fructose 1,6-bisphosphate = D-glyceraldehyde 3-phosphate + dihydroxyacetone phosphate</text>
        <dbReference type="Rhea" id="RHEA:14729"/>
        <dbReference type="ChEBI" id="CHEBI:32966"/>
        <dbReference type="ChEBI" id="CHEBI:57642"/>
        <dbReference type="ChEBI" id="CHEBI:59776"/>
        <dbReference type="EC" id="4.1.2.13"/>
    </reaction>
</comment>
<dbReference type="InterPro" id="IPR050246">
    <property type="entry name" value="Class_II_FBP_aldolase"/>
</dbReference>
<dbReference type="UniPathway" id="UPA00109">
    <property type="reaction ID" value="UER00183"/>
</dbReference>
<keyword evidence="1" id="KW-0862">Zinc</keyword>
<reference evidence="2 3" key="1">
    <citation type="submission" date="2020-07" db="EMBL/GenBank/DDBJ databases">
        <title>Trichoderma asperellum IC-1 whole genome shotgun sequence.</title>
        <authorList>
            <person name="Kanamasa S."/>
            <person name="Takahashi H."/>
        </authorList>
    </citation>
    <scope>NUCLEOTIDE SEQUENCE [LARGE SCALE GENOMIC DNA]</scope>
    <source>
        <strain evidence="2 3">IC-1</strain>
    </source>
</reference>
<dbReference type="EC" id="4.1.2.13" evidence="1"/>
<keyword evidence="1" id="KW-0456">Lyase</keyword>
<comment type="similarity">
    <text evidence="1">Belongs to the class II fructose-bisphosphate aldolase family.</text>
</comment>
<dbReference type="OrthoDB" id="2558351at2759"/>
<dbReference type="GO" id="GO:0008270">
    <property type="term" value="F:zinc ion binding"/>
    <property type="evidence" value="ECO:0007669"/>
    <property type="project" value="UniProtKB-UniRule"/>
</dbReference>
<sequence>MIDMSHQFKEENLAKTKELVAYFLARGKATEAELGRIEGGEDGILDTLNLAGFMTTAEEAQQFVDAGVDLLAPTFGNVHGDYGP</sequence>
<dbReference type="InterPro" id="IPR000771">
    <property type="entry name" value="FBA_II"/>
</dbReference>